<feature type="domain" description="Gfo/Idh/MocA-like oxidoreductase N-terminal" evidence="1">
    <location>
        <begin position="5"/>
        <end position="95"/>
    </location>
</feature>
<gene>
    <name evidence="3" type="ORF">HQ865_06390</name>
</gene>
<dbReference type="Proteomes" id="UP000505355">
    <property type="component" value="Chromosome"/>
</dbReference>
<dbReference type="PANTHER" id="PTHR43377:SF1">
    <property type="entry name" value="BILIVERDIN REDUCTASE A"/>
    <property type="match status" value="1"/>
</dbReference>
<evidence type="ECO:0000313" key="3">
    <source>
        <dbReference type="EMBL" id="QKJ29399.1"/>
    </source>
</evidence>
<protein>
    <submittedName>
        <fullName evidence="3">Gfo/Idh/MocA family oxidoreductase</fullName>
    </submittedName>
</protein>
<proteinExistence type="predicted"/>
<feature type="domain" description="GFO/IDH/MocA-like oxidoreductase" evidence="2">
    <location>
        <begin position="126"/>
        <end position="250"/>
    </location>
</feature>
<dbReference type="Gene3D" id="3.40.50.720">
    <property type="entry name" value="NAD(P)-binding Rossmann-like Domain"/>
    <property type="match status" value="1"/>
</dbReference>
<dbReference type="SUPFAM" id="SSF55347">
    <property type="entry name" value="Glyceraldehyde-3-phosphate dehydrogenase-like, C-terminal domain"/>
    <property type="match status" value="1"/>
</dbReference>
<dbReference type="InterPro" id="IPR036291">
    <property type="entry name" value="NAD(P)-bd_dom_sf"/>
</dbReference>
<evidence type="ECO:0000313" key="4">
    <source>
        <dbReference type="Proteomes" id="UP000505355"/>
    </source>
</evidence>
<dbReference type="GO" id="GO:0000166">
    <property type="term" value="F:nucleotide binding"/>
    <property type="evidence" value="ECO:0007669"/>
    <property type="project" value="InterPro"/>
</dbReference>
<evidence type="ECO:0000259" key="1">
    <source>
        <dbReference type="Pfam" id="PF01408"/>
    </source>
</evidence>
<dbReference type="RefSeq" id="WP_173414093.1">
    <property type="nucleotide sequence ID" value="NZ_CP054139.1"/>
</dbReference>
<dbReference type="AlphaFoldDB" id="A0A7D4UCJ3"/>
<reference evidence="3 4" key="1">
    <citation type="submission" date="2020-05" db="EMBL/GenBank/DDBJ databases">
        <title>Mucilaginibacter mali sp. nov.</title>
        <authorList>
            <person name="Kim H.S."/>
            <person name="Lee K.C."/>
            <person name="Suh M.K."/>
            <person name="Kim J.-S."/>
            <person name="Han K.-I."/>
            <person name="Eom M.K."/>
            <person name="Shin Y.K."/>
            <person name="Lee J.-S."/>
        </authorList>
    </citation>
    <scope>NUCLEOTIDE SEQUENCE [LARGE SCALE GENOMIC DNA]</scope>
    <source>
        <strain evidence="3 4">G2-14</strain>
    </source>
</reference>
<dbReference type="Pfam" id="PF22725">
    <property type="entry name" value="GFO_IDH_MocA_C3"/>
    <property type="match status" value="1"/>
</dbReference>
<dbReference type="InterPro" id="IPR051450">
    <property type="entry name" value="Gfo/Idh/MocA_Oxidoreductases"/>
</dbReference>
<sequence>MEGHILIIGLGSMGKRRIRNLSAIGLKNIIGFDKREDRCAEASDKYKIPTATDFDSIIHEYEIKAFVISVPPDVHHIYMNKALQLNIPAFIEASVVDTGMEEIIKEADKKNICLAPSCTLYFHPAIQKIKSIIEKGELGTISNFLYHSGQYLPDWHTYENVSDYYVSNKATGGGREIVPFELTWITMILGLPKKVVAFYKKAINIQGAEEIDDTYNLLLDYNTMIFNLTVDVVSRHATRRLVINGDKKQLSWDWDDNAIKIFEPESNQWDEITYEITSAQAGYNKNITEQIYIDEMDAFLKAVAGEGFFPNTLSKDHKVLQLLYAAERSCDEDIIVKFI</sequence>
<keyword evidence="4" id="KW-1185">Reference proteome</keyword>
<dbReference type="InterPro" id="IPR000683">
    <property type="entry name" value="Gfo/Idh/MocA-like_OxRdtase_N"/>
</dbReference>
<name>A0A7D4UCJ3_9SPHI</name>
<dbReference type="InterPro" id="IPR055170">
    <property type="entry name" value="GFO_IDH_MocA-like_dom"/>
</dbReference>
<dbReference type="EMBL" id="CP054139">
    <property type="protein sequence ID" value="QKJ29399.1"/>
    <property type="molecule type" value="Genomic_DNA"/>
</dbReference>
<organism evidence="3 4">
    <name type="scientific">Mucilaginibacter mali</name>
    <dbReference type="NCBI Taxonomy" id="2740462"/>
    <lineage>
        <taxon>Bacteria</taxon>
        <taxon>Pseudomonadati</taxon>
        <taxon>Bacteroidota</taxon>
        <taxon>Sphingobacteriia</taxon>
        <taxon>Sphingobacteriales</taxon>
        <taxon>Sphingobacteriaceae</taxon>
        <taxon>Mucilaginibacter</taxon>
    </lineage>
</organism>
<evidence type="ECO:0000259" key="2">
    <source>
        <dbReference type="Pfam" id="PF22725"/>
    </source>
</evidence>
<dbReference type="Pfam" id="PF01408">
    <property type="entry name" value="GFO_IDH_MocA"/>
    <property type="match status" value="1"/>
</dbReference>
<dbReference type="KEGG" id="mmab:HQ865_06390"/>
<dbReference type="Gene3D" id="3.30.360.10">
    <property type="entry name" value="Dihydrodipicolinate Reductase, domain 2"/>
    <property type="match status" value="1"/>
</dbReference>
<dbReference type="PANTHER" id="PTHR43377">
    <property type="entry name" value="BILIVERDIN REDUCTASE A"/>
    <property type="match status" value="1"/>
</dbReference>
<accession>A0A7D4UCJ3</accession>
<dbReference type="SUPFAM" id="SSF51735">
    <property type="entry name" value="NAD(P)-binding Rossmann-fold domains"/>
    <property type="match status" value="1"/>
</dbReference>